<dbReference type="InterPro" id="IPR035979">
    <property type="entry name" value="RBD_domain_sf"/>
</dbReference>
<feature type="compositionally biased region" description="Basic and acidic residues" evidence="3">
    <location>
        <begin position="717"/>
        <end position="729"/>
    </location>
</feature>
<dbReference type="CDD" id="cd12532">
    <property type="entry name" value="RRM3_MEI2_fungi"/>
    <property type="match status" value="1"/>
</dbReference>
<feature type="compositionally biased region" description="Polar residues" evidence="3">
    <location>
        <begin position="1"/>
        <end position="11"/>
    </location>
</feature>
<evidence type="ECO:0000313" key="5">
    <source>
        <dbReference type="EMBL" id="TGO15206.1"/>
    </source>
</evidence>
<dbReference type="InterPro" id="IPR034862">
    <property type="entry name" value="Fungal_Mei2-like_RRM3"/>
</dbReference>
<protein>
    <recommendedName>
        <fullName evidence="4">RRM domain-containing protein</fullName>
    </recommendedName>
</protein>
<dbReference type="InterPro" id="IPR007201">
    <property type="entry name" value="Mei2-like_Rrm_C"/>
</dbReference>
<evidence type="ECO:0000313" key="6">
    <source>
        <dbReference type="Proteomes" id="UP000297777"/>
    </source>
</evidence>
<dbReference type="OrthoDB" id="417481at2759"/>
<reference evidence="5 6" key="1">
    <citation type="submission" date="2017-12" db="EMBL/GenBank/DDBJ databases">
        <title>Comparative genomics of Botrytis spp.</title>
        <authorList>
            <person name="Valero-Jimenez C.A."/>
            <person name="Tapia P."/>
            <person name="Veloso J."/>
            <person name="Silva-Moreno E."/>
            <person name="Staats M."/>
            <person name="Valdes J.H."/>
            <person name="Van Kan J.A.L."/>
        </authorList>
    </citation>
    <scope>NUCLEOTIDE SEQUENCE [LARGE SCALE GENOMIC DNA]</scope>
    <source>
        <strain evidence="5 6">Bt9001</strain>
    </source>
</reference>
<dbReference type="Pfam" id="PF04059">
    <property type="entry name" value="RRM_2"/>
    <property type="match status" value="1"/>
</dbReference>
<dbReference type="GO" id="GO:0003723">
    <property type="term" value="F:RNA binding"/>
    <property type="evidence" value="ECO:0007669"/>
    <property type="project" value="UniProtKB-UniRule"/>
</dbReference>
<dbReference type="EMBL" id="PQXH01000043">
    <property type="protein sequence ID" value="TGO15206.1"/>
    <property type="molecule type" value="Genomic_DNA"/>
</dbReference>
<feature type="region of interest" description="Disordered" evidence="3">
    <location>
        <begin position="1"/>
        <end position="71"/>
    </location>
</feature>
<dbReference type="CDD" id="cd00590">
    <property type="entry name" value="RRM_SF"/>
    <property type="match status" value="1"/>
</dbReference>
<feature type="compositionally biased region" description="Polar residues" evidence="3">
    <location>
        <begin position="24"/>
        <end position="33"/>
    </location>
</feature>
<evidence type="ECO:0000259" key="4">
    <source>
        <dbReference type="PROSITE" id="PS50102"/>
    </source>
</evidence>
<dbReference type="SUPFAM" id="SSF54928">
    <property type="entry name" value="RNA-binding domain, RBD"/>
    <property type="match status" value="1"/>
</dbReference>
<name>A0A4Z1ESI3_9HELO</name>
<organism evidence="5 6">
    <name type="scientific">Botrytis tulipae</name>
    <dbReference type="NCBI Taxonomy" id="87230"/>
    <lineage>
        <taxon>Eukaryota</taxon>
        <taxon>Fungi</taxon>
        <taxon>Dikarya</taxon>
        <taxon>Ascomycota</taxon>
        <taxon>Pezizomycotina</taxon>
        <taxon>Leotiomycetes</taxon>
        <taxon>Helotiales</taxon>
        <taxon>Sclerotiniaceae</taxon>
        <taxon>Botrytis</taxon>
    </lineage>
</organism>
<evidence type="ECO:0000256" key="2">
    <source>
        <dbReference type="PROSITE-ProRule" id="PRU00176"/>
    </source>
</evidence>
<proteinExistence type="predicted"/>
<feature type="region of interest" description="Disordered" evidence="3">
    <location>
        <begin position="505"/>
        <end position="545"/>
    </location>
</feature>
<evidence type="ECO:0000256" key="1">
    <source>
        <dbReference type="ARBA" id="ARBA00022884"/>
    </source>
</evidence>
<gene>
    <name evidence="5" type="ORF">BTUL_0043g00610</name>
</gene>
<comment type="caution">
    <text evidence="5">The sequence shown here is derived from an EMBL/GenBank/DDBJ whole genome shotgun (WGS) entry which is preliminary data.</text>
</comment>
<sequence length="763" mass="83868">MSSFNRSYGQSPPSPVSNGAFESIQGTPNTAITAISPEDARVPKQSATDSRASSVTTTANQHDPFVTTGTTTSRASAQLSATASAFQPLHLYGPAVGAPITGNLIANGSGSTTLIPGTIQYLDNVVASQSPVREPEVTSYGKFSTDTGATRCIRVTDIYQKVDVNSCVQYSFEKLNKAGVIITGGKRIEVTKNNVVYIRMSNIFEAAKVYTAIKVDHVDCAVEYIKANDFGGVRGILLSSRKQELTSPQAISPQSRTVYSAHEGQVMLTATYPPHTNIDKKVFEESLRDLLSVEGELYAWQKFLATEAGTFRLCAEFVDSAMVARAIERCNNKLIGNILVKCEMHTPDVAKNRGTSRNNLAQAITPTRRSAPQADISDVLGHMSLQAPQTPGFPNNAAMFNSGSPNPQGIQYMTTNHYGMLPSTTVPYVVSGMGGMYTSQPLAFQTGFPAALATNRPSQVMEPYESFAPQAYSPHMYASHFAQQGIQRYPTSPQAYSNNFGYMSPQTPNSRDVARSGNRRQLPVARTPQGQLRGRGTSNPAASHHNHVDINKINAGLDVRTTVMLRNIPNKVDQAMLKSIVDESSFGRYDFMYLRIDFSNDCNVGYAFINFVDPMDIIEFVLARSNQKWHRFKSDKVAEVSYATIQGRDCLIQKFRNSSVMLEPPHYRPKLFLTHSDGANVAGLEDEFPPSDNASKLKRSCENAEHVGLFAPSAGQHLRDEQRRRRSQYDRGTSLAEREEYGFDDDEDDLHRSPCAQGFSPHY</sequence>
<evidence type="ECO:0000256" key="3">
    <source>
        <dbReference type="SAM" id="MobiDB-lite"/>
    </source>
</evidence>
<keyword evidence="1 2" id="KW-0694">RNA-binding</keyword>
<feature type="compositionally biased region" description="Polar residues" evidence="3">
    <location>
        <begin position="45"/>
        <end position="71"/>
    </location>
</feature>
<dbReference type="Proteomes" id="UP000297777">
    <property type="component" value="Unassembled WGS sequence"/>
</dbReference>
<dbReference type="AlphaFoldDB" id="A0A4Z1ESI3"/>
<dbReference type="PROSITE" id="PS50102">
    <property type="entry name" value="RRM"/>
    <property type="match status" value="1"/>
</dbReference>
<feature type="region of interest" description="Disordered" evidence="3">
    <location>
        <begin position="712"/>
        <end position="763"/>
    </location>
</feature>
<feature type="domain" description="RRM" evidence="4">
    <location>
        <begin position="561"/>
        <end position="645"/>
    </location>
</feature>
<dbReference type="InterPro" id="IPR000504">
    <property type="entry name" value="RRM_dom"/>
</dbReference>
<dbReference type="PANTHER" id="PTHR23189">
    <property type="entry name" value="RNA RECOGNITION MOTIF-CONTAINING"/>
    <property type="match status" value="1"/>
</dbReference>
<keyword evidence="6" id="KW-1185">Reference proteome</keyword>
<accession>A0A4Z1ESI3</accession>